<dbReference type="AlphaFoldDB" id="A0A0C3CLC2"/>
<dbReference type="GO" id="GO:0036503">
    <property type="term" value="P:ERAD pathway"/>
    <property type="evidence" value="ECO:0007669"/>
    <property type="project" value="UniProtKB-ARBA"/>
</dbReference>
<comment type="similarity">
    <text evidence="3 11">Belongs to the glycosyl hydrolase 47 family.</text>
</comment>
<dbReference type="Pfam" id="PF01532">
    <property type="entry name" value="Glyco_hydro_47"/>
    <property type="match status" value="1"/>
</dbReference>
<comment type="catalytic activity">
    <reaction evidence="9">
        <text>N(4)-(alpha-D-Man-(1-&gt;2)-alpha-D-Man-(1-&gt;2)-alpha-D-Man-(1-&gt;3)-[alpha-D-Man-(1-&gt;2)-alpha-D-Man-(1-&gt;3)-[alpha-D-Man-(1-&gt;2)-alpha-D-Man-(1-&gt;6)]-alpha-D-Man-(1-&gt;6)]-beta-D-Man-(1-&gt;4)-beta-D-GlcNAc-(1-&gt;4)-beta-D-GlcNAc)-L-asparaginyl-[protein] (N-glucan mannose isomer 9A1,2,3B1,2,3) + 4 H2O = N(4)-(alpha-D-Man-(1-&gt;3)-[alpha-D-Man-(1-&gt;3)-[alpha-D-Man-(1-&gt;6)]-alpha-D-Man-(1-&gt;6)]-beta-D-Man-(1-&gt;4)-beta-D-GlcNAc-(1-&gt;4)-beta-D-GlcNAc)-L-asparaginyl-[protein] (N-glucan mannose isomer 5A1,2) + 4 beta-D-mannose</text>
        <dbReference type="Rhea" id="RHEA:56008"/>
        <dbReference type="Rhea" id="RHEA-COMP:14356"/>
        <dbReference type="Rhea" id="RHEA-COMP:14367"/>
        <dbReference type="ChEBI" id="CHEBI:15377"/>
        <dbReference type="ChEBI" id="CHEBI:28563"/>
        <dbReference type="ChEBI" id="CHEBI:59087"/>
        <dbReference type="ChEBI" id="CHEBI:139493"/>
        <dbReference type="EC" id="3.2.1.113"/>
    </reaction>
</comment>
<comment type="catalytic activity">
    <reaction evidence="8">
        <text>N(4)-(alpha-D-Man-(1-&gt;2)-alpha-D-Man-(1-&gt;2)-alpha-D-Man-(1-&gt;3)-[alpha-D-Man-(1-&gt;3)-[alpha-D-Man-(1-&gt;2)-alpha-D-Man-(1-&gt;6)]-alpha-D-Man-(1-&gt;6)]-beta-D-Man-(1-&gt;4)-beta-D-GlcNAc-(1-&gt;4)-beta-D-GlcNAc)-L-asparaginyl-[protein] (N-glucan mannose isomer 8A1,2,3B1,3) + 3 H2O = N(4)-(alpha-D-Man-(1-&gt;3)-[alpha-D-Man-(1-&gt;3)-[alpha-D-Man-(1-&gt;6)]-alpha-D-Man-(1-&gt;6)]-beta-D-Man-(1-&gt;4)-beta-D-GlcNAc-(1-&gt;4)-beta-D-GlcNAc)-L-asparaginyl-[protein] (N-glucan mannose isomer 5A1,2) + 3 beta-D-mannose</text>
        <dbReference type="Rhea" id="RHEA:56028"/>
        <dbReference type="Rhea" id="RHEA-COMP:14358"/>
        <dbReference type="Rhea" id="RHEA-COMP:14367"/>
        <dbReference type="ChEBI" id="CHEBI:15377"/>
        <dbReference type="ChEBI" id="CHEBI:28563"/>
        <dbReference type="ChEBI" id="CHEBI:59087"/>
        <dbReference type="ChEBI" id="CHEBI:60628"/>
        <dbReference type="EC" id="3.2.1.113"/>
    </reaction>
</comment>
<dbReference type="GO" id="GO:0005975">
    <property type="term" value="P:carbohydrate metabolic process"/>
    <property type="evidence" value="ECO:0007669"/>
    <property type="project" value="InterPro"/>
</dbReference>
<organism evidence="12 13">
    <name type="scientific">Hebeloma cylindrosporum</name>
    <dbReference type="NCBI Taxonomy" id="76867"/>
    <lineage>
        <taxon>Eukaryota</taxon>
        <taxon>Fungi</taxon>
        <taxon>Dikarya</taxon>
        <taxon>Basidiomycota</taxon>
        <taxon>Agaricomycotina</taxon>
        <taxon>Agaricomycetes</taxon>
        <taxon>Agaricomycetidae</taxon>
        <taxon>Agaricales</taxon>
        <taxon>Agaricineae</taxon>
        <taxon>Hymenogastraceae</taxon>
        <taxon>Hebeloma</taxon>
    </lineage>
</organism>
<dbReference type="GO" id="GO:0004571">
    <property type="term" value="F:mannosyl-oligosaccharide 1,2-alpha-mannosidase activity"/>
    <property type="evidence" value="ECO:0007669"/>
    <property type="project" value="UniProtKB-EC"/>
</dbReference>
<dbReference type="SUPFAM" id="SSF48225">
    <property type="entry name" value="Seven-hairpin glycosidases"/>
    <property type="match status" value="1"/>
</dbReference>
<reference evidence="12 13" key="1">
    <citation type="submission" date="2014-04" db="EMBL/GenBank/DDBJ databases">
        <authorList>
            <consortium name="DOE Joint Genome Institute"/>
            <person name="Kuo A."/>
            <person name="Gay G."/>
            <person name="Dore J."/>
            <person name="Kohler A."/>
            <person name="Nagy L.G."/>
            <person name="Floudas D."/>
            <person name="Copeland A."/>
            <person name="Barry K.W."/>
            <person name="Cichocki N."/>
            <person name="Veneault-Fourrey C."/>
            <person name="LaButti K."/>
            <person name="Lindquist E.A."/>
            <person name="Lipzen A."/>
            <person name="Lundell T."/>
            <person name="Morin E."/>
            <person name="Murat C."/>
            <person name="Sun H."/>
            <person name="Tunlid A."/>
            <person name="Henrissat B."/>
            <person name="Grigoriev I.V."/>
            <person name="Hibbett D.S."/>
            <person name="Martin F."/>
            <person name="Nordberg H.P."/>
            <person name="Cantor M.N."/>
            <person name="Hua S.X."/>
        </authorList>
    </citation>
    <scope>NUCLEOTIDE SEQUENCE [LARGE SCALE GENOMIC DNA]</scope>
    <source>
        <strain evidence="13">h7</strain>
    </source>
</reference>
<proteinExistence type="inferred from homology"/>
<evidence type="ECO:0000256" key="3">
    <source>
        <dbReference type="ARBA" id="ARBA00007658"/>
    </source>
</evidence>
<dbReference type="HOGENOM" id="CLU_003818_0_2_1"/>
<dbReference type="InterPro" id="IPR012341">
    <property type="entry name" value="6hp_glycosidase-like_sf"/>
</dbReference>
<evidence type="ECO:0000256" key="8">
    <source>
        <dbReference type="ARBA" id="ARBA00047669"/>
    </source>
</evidence>
<dbReference type="InterPro" id="IPR036026">
    <property type="entry name" value="Seven-hairpin_glycosidases"/>
</dbReference>
<evidence type="ECO:0000256" key="7">
    <source>
        <dbReference type="ARBA" id="ARBA00023157"/>
    </source>
</evidence>
<dbReference type="InterPro" id="IPR050749">
    <property type="entry name" value="Glycosyl_Hydrolase_47"/>
</dbReference>
<keyword evidence="6" id="KW-0106">Calcium</keyword>
<evidence type="ECO:0000256" key="10">
    <source>
        <dbReference type="PIRSR" id="PIRSR601382-3"/>
    </source>
</evidence>
<dbReference type="Gene3D" id="1.50.10.10">
    <property type="match status" value="1"/>
</dbReference>
<dbReference type="EMBL" id="KN831773">
    <property type="protein sequence ID" value="KIM44571.1"/>
    <property type="molecule type" value="Genomic_DNA"/>
</dbReference>
<evidence type="ECO:0000256" key="4">
    <source>
        <dbReference type="ARBA" id="ARBA00022723"/>
    </source>
</evidence>
<dbReference type="Proteomes" id="UP000053424">
    <property type="component" value="Unassembled WGS sequence"/>
</dbReference>
<keyword evidence="13" id="KW-1185">Reference proteome</keyword>
<sequence>MWIMGLRDMFQESLGTISRSTFTLSSGEYATFYDVVLRHLGGLLSAYALSGEPMLLTRADDLGKLVLPAFNSTSGVPMLAVGLPSGRASMKGKTDLSWSDIMSNQMELKYLAHITGRPEYYNKTETVMAKVFQTKTSHGMPPTMWDPNTGAPSNGHYSTGEHAHSALHYLLKQWMLTARSDTRSLELYLKSVNYIINNLLFITRKRQLLYVTDILDGEPTHRFEHLSCSLPGLLALGVHTLGLSLPLHKRELHLWAAQGLASTCWMTYQDQISGLGPEEVQMEPWLSPTGETLGRWMAHVAEWEKNGKKGDGPPGTKQTVKYEASPSEREYVALRAWYLLKPEVVESFYILWKSTKNPLWRDRGWAIYEAIEEQTKTQYGYAGILQVDQIPTPMKDEMPSHFLAETLKYLYLLCTNEDPVPLNAWVFNAKGHPLPVFEWSKWEKTNFNMVI</sequence>
<dbReference type="PANTHER" id="PTHR11742:SF55">
    <property type="entry name" value="ENDOPLASMIC RETICULUM MANNOSYL-OLIGOSACCHARIDE 1,2-ALPHA-MANNOSIDASE"/>
    <property type="match status" value="1"/>
</dbReference>
<dbReference type="InterPro" id="IPR001382">
    <property type="entry name" value="Glyco_hydro_47"/>
</dbReference>
<evidence type="ECO:0000313" key="12">
    <source>
        <dbReference type="EMBL" id="KIM44571.1"/>
    </source>
</evidence>
<comment type="pathway">
    <text evidence="2">Protein modification; protein glycosylation.</text>
</comment>
<evidence type="ECO:0000256" key="9">
    <source>
        <dbReference type="ARBA" id="ARBA00048605"/>
    </source>
</evidence>
<feature type="disulfide bond" evidence="10">
    <location>
        <begin position="228"/>
        <end position="264"/>
    </location>
</feature>
<comment type="cofactor">
    <cofactor evidence="1">
        <name>Ca(2+)</name>
        <dbReference type="ChEBI" id="CHEBI:29108"/>
    </cofactor>
</comment>
<evidence type="ECO:0000256" key="1">
    <source>
        <dbReference type="ARBA" id="ARBA00001913"/>
    </source>
</evidence>
<dbReference type="PRINTS" id="PR00747">
    <property type="entry name" value="GLYHDRLASE47"/>
</dbReference>
<evidence type="ECO:0000256" key="2">
    <source>
        <dbReference type="ARBA" id="ARBA00004922"/>
    </source>
</evidence>
<name>A0A0C3CLC2_HEBCY</name>
<dbReference type="STRING" id="686832.A0A0C3CLC2"/>
<dbReference type="EC" id="3.2.1.-" evidence="11"/>
<evidence type="ECO:0000256" key="5">
    <source>
        <dbReference type="ARBA" id="ARBA00022801"/>
    </source>
</evidence>
<dbReference type="GO" id="GO:0005509">
    <property type="term" value="F:calcium ion binding"/>
    <property type="evidence" value="ECO:0007669"/>
    <property type="project" value="InterPro"/>
</dbReference>
<dbReference type="GO" id="GO:0016020">
    <property type="term" value="C:membrane"/>
    <property type="evidence" value="ECO:0007669"/>
    <property type="project" value="InterPro"/>
</dbReference>
<keyword evidence="4" id="KW-0479">Metal-binding</keyword>
<keyword evidence="7 10" id="KW-1015">Disulfide bond</keyword>
<accession>A0A0C3CLC2</accession>
<evidence type="ECO:0000313" key="13">
    <source>
        <dbReference type="Proteomes" id="UP000053424"/>
    </source>
</evidence>
<gene>
    <name evidence="12" type="ORF">M413DRAFT_356417</name>
</gene>
<keyword evidence="5 11" id="KW-0378">Hydrolase</keyword>
<keyword evidence="11" id="KW-0326">Glycosidase</keyword>
<dbReference type="PANTHER" id="PTHR11742">
    <property type="entry name" value="MANNOSYL-OLIGOSACCHARIDE ALPHA-1,2-MANNOSIDASE-RELATED"/>
    <property type="match status" value="1"/>
</dbReference>
<evidence type="ECO:0000256" key="11">
    <source>
        <dbReference type="RuleBase" id="RU361193"/>
    </source>
</evidence>
<reference evidence="13" key="2">
    <citation type="submission" date="2015-01" db="EMBL/GenBank/DDBJ databases">
        <title>Evolutionary Origins and Diversification of the Mycorrhizal Mutualists.</title>
        <authorList>
            <consortium name="DOE Joint Genome Institute"/>
            <consortium name="Mycorrhizal Genomics Consortium"/>
            <person name="Kohler A."/>
            <person name="Kuo A."/>
            <person name="Nagy L.G."/>
            <person name="Floudas D."/>
            <person name="Copeland A."/>
            <person name="Barry K.W."/>
            <person name="Cichocki N."/>
            <person name="Veneault-Fourrey C."/>
            <person name="LaButti K."/>
            <person name="Lindquist E.A."/>
            <person name="Lipzen A."/>
            <person name="Lundell T."/>
            <person name="Morin E."/>
            <person name="Murat C."/>
            <person name="Riley R."/>
            <person name="Ohm R."/>
            <person name="Sun H."/>
            <person name="Tunlid A."/>
            <person name="Henrissat B."/>
            <person name="Grigoriev I.V."/>
            <person name="Hibbett D.S."/>
            <person name="Martin F."/>
        </authorList>
    </citation>
    <scope>NUCLEOTIDE SEQUENCE [LARGE SCALE GENOMIC DNA]</scope>
    <source>
        <strain evidence="13">h7</strain>
    </source>
</reference>
<protein>
    <recommendedName>
        <fullName evidence="11">alpha-1,2-Mannosidase</fullName>
        <ecNumber evidence="11">3.2.1.-</ecNumber>
    </recommendedName>
</protein>
<dbReference type="OrthoDB" id="8118055at2759"/>
<dbReference type="GO" id="GO:0005783">
    <property type="term" value="C:endoplasmic reticulum"/>
    <property type="evidence" value="ECO:0007669"/>
    <property type="project" value="TreeGrafter"/>
</dbReference>
<evidence type="ECO:0000256" key="6">
    <source>
        <dbReference type="ARBA" id="ARBA00022837"/>
    </source>
</evidence>